<organism evidence="2 3">
    <name type="scientific">Streptoalloteichus hindustanus</name>
    <dbReference type="NCBI Taxonomy" id="2017"/>
    <lineage>
        <taxon>Bacteria</taxon>
        <taxon>Bacillati</taxon>
        <taxon>Actinomycetota</taxon>
        <taxon>Actinomycetes</taxon>
        <taxon>Pseudonocardiales</taxon>
        <taxon>Pseudonocardiaceae</taxon>
        <taxon>Streptoalloteichus</taxon>
    </lineage>
</organism>
<keyword evidence="3" id="KW-1185">Reference proteome</keyword>
<dbReference type="STRING" id="2017.SAMN05444320_108103"/>
<dbReference type="EMBL" id="FQVN01000008">
    <property type="protein sequence ID" value="SHG34662.1"/>
    <property type="molecule type" value="Genomic_DNA"/>
</dbReference>
<dbReference type="Pfam" id="PF13576">
    <property type="entry name" value="Pentapeptide_3"/>
    <property type="match status" value="1"/>
</dbReference>
<evidence type="ECO:0000313" key="3">
    <source>
        <dbReference type="Proteomes" id="UP000184501"/>
    </source>
</evidence>
<dbReference type="AlphaFoldDB" id="A0A1M5J2A6"/>
<proteinExistence type="predicted"/>
<feature type="region of interest" description="Disordered" evidence="1">
    <location>
        <begin position="137"/>
        <end position="181"/>
    </location>
</feature>
<dbReference type="Gene3D" id="2.160.20.80">
    <property type="entry name" value="E3 ubiquitin-protein ligase SopA"/>
    <property type="match status" value="1"/>
</dbReference>
<dbReference type="SUPFAM" id="SSF141571">
    <property type="entry name" value="Pentapeptide repeat-like"/>
    <property type="match status" value="1"/>
</dbReference>
<reference evidence="2 3" key="1">
    <citation type="submission" date="2016-11" db="EMBL/GenBank/DDBJ databases">
        <authorList>
            <person name="Jaros S."/>
            <person name="Januszkiewicz K."/>
            <person name="Wedrychowicz H."/>
        </authorList>
    </citation>
    <scope>NUCLEOTIDE SEQUENCE [LARGE SCALE GENOMIC DNA]</scope>
    <source>
        <strain evidence="2 3">DSM 44523</strain>
    </source>
</reference>
<dbReference type="InterPro" id="IPR001646">
    <property type="entry name" value="5peptide_repeat"/>
</dbReference>
<sequence>MVVLPVLAITGIAITALVWTLDPSSPGERIDLVKTALSIGAGTGGVAALVLASRRQWSAEQAHRLAERTSQITEHDAAERRITELYTKAAEQLGSDKHTVRLAALYALERLAQHNPEHRQTTVNLLCGYLRTPYTPPRETPSNVNGTGVHRPLVSSKARRMRPAKSAGRSAAPTKPSHREAVLERDVRLTAQRILAAHLRPDYGDAGSPTNPKFWPEVLEINLTGAHLLDFNLDDCRVRSATFTEATFVGVARFSRMKFTRANFDRSSFSGETDFTYSTFTGPASFNKAIFAAEVRFDESTFTHDTLFEGAIFNNALSFYDATFMMQALFIEATFKGMAAFGDTLFLSGALFERANFTQLCYQNDSTFISNGSFKGAQLGNQAFDPTRNQW</sequence>
<protein>
    <submittedName>
        <fullName evidence="2">Uncharacterized protein YjbI, contains pentapeptide repeats</fullName>
    </submittedName>
</protein>
<evidence type="ECO:0000313" key="2">
    <source>
        <dbReference type="EMBL" id="SHG34662.1"/>
    </source>
</evidence>
<evidence type="ECO:0000256" key="1">
    <source>
        <dbReference type="SAM" id="MobiDB-lite"/>
    </source>
</evidence>
<dbReference type="Proteomes" id="UP000184501">
    <property type="component" value="Unassembled WGS sequence"/>
</dbReference>
<gene>
    <name evidence="2" type="ORF">SAMN05444320_108103</name>
</gene>
<accession>A0A1M5J2A6</accession>
<name>A0A1M5J2A6_STRHI</name>